<dbReference type="PANTHER" id="PTHR30218">
    <property type="entry name" value="POLYPHOSPHATE KINASE"/>
    <property type="match status" value="1"/>
</dbReference>
<dbReference type="InterPro" id="IPR036830">
    <property type="entry name" value="PP_kinase_middle_dom_sf"/>
</dbReference>
<dbReference type="InterPro" id="IPR036832">
    <property type="entry name" value="PPK_N_dom_sf"/>
</dbReference>
<feature type="binding site" evidence="6">
    <location>
        <position position="625"/>
    </location>
    <ligand>
        <name>ATP</name>
        <dbReference type="ChEBI" id="CHEBI:30616"/>
    </ligand>
</feature>
<keyword evidence="3 6" id="KW-0547">Nucleotide-binding</keyword>
<protein>
    <recommendedName>
        <fullName evidence="6 7">Polyphosphate kinase</fullName>
        <ecNumber evidence="6 7">2.7.4.1</ecNumber>
    </recommendedName>
    <alternativeName>
        <fullName evidence="6">ATP-polyphosphate phosphotransferase</fullName>
    </alternativeName>
    <alternativeName>
        <fullName evidence="6">Polyphosphoric acid kinase</fullName>
    </alternativeName>
</protein>
<dbReference type="NCBIfam" id="TIGR03705">
    <property type="entry name" value="poly_P_kin"/>
    <property type="match status" value="1"/>
</dbReference>
<dbReference type="GO" id="GO:0006799">
    <property type="term" value="P:polyphosphate biosynthetic process"/>
    <property type="evidence" value="ECO:0007669"/>
    <property type="project" value="UniProtKB-UniRule"/>
</dbReference>
<feature type="active site" description="Phosphohistidine intermediate" evidence="6">
    <location>
        <position position="464"/>
    </location>
</feature>
<dbReference type="Pfam" id="PF17941">
    <property type="entry name" value="PP_kinase_C_1"/>
    <property type="match status" value="1"/>
</dbReference>
<comment type="PTM">
    <text evidence="6 7">An intermediate of this reaction is the autophosphorylated ppk in which a phosphate is covalently linked to a histidine residue through a N-P bond.</text>
</comment>
<dbReference type="Pfam" id="PF13089">
    <property type="entry name" value="PP_kinase_N"/>
    <property type="match status" value="1"/>
</dbReference>
<dbReference type="InterPro" id="IPR024953">
    <property type="entry name" value="PP_kinase_middle"/>
</dbReference>
<feature type="domain" description="Polyphosphate kinase C-terminal" evidence="12">
    <location>
        <begin position="360"/>
        <end position="525"/>
    </location>
</feature>
<feature type="binding site" evidence="6">
    <location>
        <position position="497"/>
    </location>
    <ligand>
        <name>ATP</name>
        <dbReference type="ChEBI" id="CHEBI:30616"/>
    </ligand>
</feature>
<comment type="similarity">
    <text evidence="6 7">Belongs to the polyphosphate kinase 1 (PPK1) family.</text>
</comment>
<dbReference type="NCBIfam" id="NF003918">
    <property type="entry name" value="PRK05443.1-2"/>
    <property type="match status" value="1"/>
</dbReference>
<evidence type="ECO:0000313" key="13">
    <source>
        <dbReference type="EMBL" id="KCZ87840.1"/>
    </source>
</evidence>
<evidence type="ECO:0000259" key="11">
    <source>
        <dbReference type="Pfam" id="PF13090"/>
    </source>
</evidence>
<dbReference type="SUPFAM" id="SSF140356">
    <property type="entry name" value="PPK N-terminal domain-like"/>
    <property type="match status" value="1"/>
</dbReference>
<feature type="region of interest" description="Disordered" evidence="8">
    <location>
        <begin position="1"/>
        <end position="29"/>
    </location>
</feature>
<proteinExistence type="inferred from homology"/>
<dbReference type="CDD" id="cd09165">
    <property type="entry name" value="PLDc_PaPPK1_C1_like"/>
    <property type="match status" value="1"/>
</dbReference>
<evidence type="ECO:0000259" key="12">
    <source>
        <dbReference type="Pfam" id="PF17941"/>
    </source>
</evidence>
<dbReference type="HAMAP" id="MF_00347">
    <property type="entry name" value="Polyphosphate_kinase"/>
    <property type="match status" value="1"/>
</dbReference>
<evidence type="ECO:0000313" key="14">
    <source>
        <dbReference type="Proteomes" id="UP000025061"/>
    </source>
</evidence>
<dbReference type="InterPro" id="IPR041108">
    <property type="entry name" value="PP_kinase_C_1"/>
</dbReference>
<dbReference type="InterPro" id="IPR003414">
    <property type="entry name" value="PP_kinase"/>
</dbReference>
<evidence type="ECO:0000256" key="4">
    <source>
        <dbReference type="ARBA" id="ARBA00022777"/>
    </source>
</evidence>
<evidence type="ECO:0000256" key="8">
    <source>
        <dbReference type="SAM" id="MobiDB-lite"/>
    </source>
</evidence>
<sequence length="746" mass="84076">MKIAKKTKAQAESRAPEQGKPMPDGQQQRALRQLMSSPQRFLNRELSWLQFNQRVLDEADNPAHPLLERLRFLSISASNLDEFDMVRYAGIREQVRAGVTKQSLDGLTPAQQVAEIEAASLKLIAAQQEQWRKLKAEMTRENIHVLEPDELTRKERAELETYFNTNIFPILTPLAVDPAHPFPFIPNLGFTIAFDLASETGGEGQVGIVPMPTFVRRFIRLQTGSKPGVRFIALEDVIGMFLGTLFPGFEEEGRCLFRIVRDSDIEIEEESEDLIREFEVLLKQRRRGRIVRLRMQSSAPEKLRGFIMREIGAEPSDIVLYDGILGMARLSELIVEDRPELLFPAYEPRYPERIREMGGDIFAAVRAKDILVHHPFESFDVVVEFVRQAAADPQVVAIKQTLYRTTVNSPIVGALIEAAEAGKTVTALVEIKARFDEEANLRLARDLERAGVQVVYGFIEYKTHAKVSLVVRREGNDLRTYTHYGTGNYHPTNARIYTDLSLFTADQALGRDANRLFNYVTAYREPPEVAPPFEIIGMSPVTMKKQLIEMIEAEAQAARKGKPSGVWAKMNSLVDPDVIDALYKASQAGVPTVLVVRGICCLRPGIPGFSENITVKSIVGRFLEHSRILCFANGEALPSPNAKVFLSSADWMPRNLMRRVEVLVPLTNPTVHRQVLNQIMVANLNDERQSWLMHSDGEYERFNVSPPETAFTAHGYFMDNPSLSGRGSALEVSLPPRLSYRETHPK</sequence>
<keyword evidence="6" id="KW-0479">Metal-binding</keyword>
<feature type="binding site" evidence="6">
    <location>
        <position position="404"/>
    </location>
    <ligand>
        <name>Mg(2+)</name>
        <dbReference type="ChEBI" id="CHEBI:18420"/>
    </ligand>
</feature>
<dbReference type="EC" id="2.7.4.1" evidence="6 7"/>
<dbReference type="AlphaFoldDB" id="A0A059FB52"/>
<evidence type="ECO:0000256" key="6">
    <source>
        <dbReference type="HAMAP-Rule" id="MF_00347"/>
    </source>
</evidence>
<dbReference type="SUPFAM" id="SSF143724">
    <property type="entry name" value="PHP14-like"/>
    <property type="match status" value="1"/>
</dbReference>
<evidence type="ECO:0000256" key="5">
    <source>
        <dbReference type="ARBA" id="ARBA00022840"/>
    </source>
</evidence>
<keyword evidence="5 6" id="KW-0067">ATP-binding</keyword>
<dbReference type="PIRSF" id="PIRSF015589">
    <property type="entry name" value="PP_kinase"/>
    <property type="match status" value="1"/>
</dbReference>
<dbReference type="InterPro" id="IPR025198">
    <property type="entry name" value="PPK_N_dom"/>
</dbReference>
<reference evidence="13 14" key="1">
    <citation type="submission" date="2013-04" db="EMBL/GenBank/DDBJ databases">
        <title>Hyphomonas hirschiana VP5 Genome Sequencing.</title>
        <authorList>
            <person name="Lai Q."/>
            <person name="Shao Z."/>
        </authorList>
    </citation>
    <scope>NUCLEOTIDE SEQUENCE [LARGE SCALE GENOMIC DNA]</scope>
    <source>
        <strain evidence="13 14">VP5</strain>
    </source>
</reference>
<dbReference type="SUPFAM" id="SSF56024">
    <property type="entry name" value="Phospholipase D/nuclease"/>
    <property type="match status" value="2"/>
</dbReference>
<comment type="cofactor">
    <cofactor evidence="6">
        <name>Mg(2+)</name>
        <dbReference type="ChEBI" id="CHEBI:18420"/>
    </cofactor>
</comment>
<dbReference type="InterPro" id="IPR025200">
    <property type="entry name" value="PPK_C_dom2"/>
</dbReference>
<evidence type="ECO:0000256" key="1">
    <source>
        <dbReference type="ARBA" id="ARBA00022553"/>
    </source>
</evidence>
<dbReference type="NCBIfam" id="NF003919">
    <property type="entry name" value="PRK05443.1-4"/>
    <property type="match status" value="1"/>
</dbReference>
<organism evidence="13 14">
    <name type="scientific">Hyphomonas hirschiana VP5</name>
    <dbReference type="NCBI Taxonomy" id="1280951"/>
    <lineage>
        <taxon>Bacteria</taxon>
        <taxon>Pseudomonadati</taxon>
        <taxon>Pseudomonadota</taxon>
        <taxon>Alphaproteobacteria</taxon>
        <taxon>Hyphomonadales</taxon>
        <taxon>Hyphomonadaceae</taxon>
        <taxon>Hyphomonas</taxon>
    </lineage>
</organism>
<feature type="domain" description="Polyphosphate kinase middle" evidence="9">
    <location>
        <begin position="155"/>
        <end position="333"/>
    </location>
</feature>
<keyword evidence="4 6" id="KW-0418">Kinase</keyword>
<comment type="catalytic activity">
    <reaction evidence="6 7">
        <text>[phosphate](n) + ATP = [phosphate](n+1) + ADP</text>
        <dbReference type="Rhea" id="RHEA:19573"/>
        <dbReference type="Rhea" id="RHEA-COMP:9859"/>
        <dbReference type="Rhea" id="RHEA-COMP:14280"/>
        <dbReference type="ChEBI" id="CHEBI:16838"/>
        <dbReference type="ChEBI" id="CHEBI:30616"/>
        <dbReference type="ChEBI" id="CHEBI:456216"/>
        <dbReference type="EC" id="2.7.4.1"/>
    </reaction>
</comment>
<dbReference type="Pfam" id="PF13090">
    <property type="entry name" value="PP_kinase_C"/>
    <property type="match status" value="1"/>
</dbReference>
<keyword evidence="6" id="KW-0460">Magnesium</keyword>
<dbReference type="EMBL" id="ARYI01000017">
    <property type="protein sequence ID" value="KCZ87840.1"/>
    <property type="molecule type" value="Genomic_DNA"/>
</dbReference>
<evidence type="ECO:0000256" key="3">
    <source>
        <dbReference type="ARBA" id="ARBA00022741"/>
    </source>
</evidence>
<evidence type="ECO:0000259" key="10">
    <source>
        <dbReference type="Pfam" id="PF13089"/>
    </source>
</evidence>
<dbReference type="Gene3D" id="3.30.1840.10">
    <property type="entry name" value="Polyphosphate kinase middle domain"/>
    <property type="match status" value="1"/>
</dbReference>
<dbReference type="NCBIfam" id="NF003921">
    <property type="entry name" value="PRK05443.2-2"/>
    <property type="match status" value="1"/>
</dbReference>
<comment type="caution">
    <text evidence="13">The sequence shown here is derived from an EMBL/GenBank/DDBJ whole genome shotgun (WGS) entry which is preliminary data.</text>
</comment>
<dbReference type="GO" id="GO:0046872">
    <property type="term" value="F:metal ion binding"/>
    <property type="evidence" value="ECO:0007669"/>
    <property type="project" value="UniProtKB-KW"/>
</dbReference>
<dbReference type="Gene3D" id="1.20.58.310">
    <property type="entry name" value="Polyphosphate kinase N-terminal domain"/>
    <property type="match status" value="1"/>
</dbReference>
<dbReference type="PANTHER" id="PTHR30218:SF0">
    <property type="entry name" value="POLYPHOSPHATE KINASE"/>
    <property type="match status" value="1"/>
</dbReference>
<feature type="binding site" evidence="6">
    <location>
        <position position="434"/>
    </location>
    <ligand>
        <name>Mg(2+)</name>
        <dbReference type="ChEBI" id="CHEBI:18420"/>
    </ligand>
</feature>
<feature type="binding site" evidence="6">
    <location>
        <position position="597"/>
    </location>
    <ligand>
        <name>ATP</name>
        <dbReference type="ChEBI" id="CHEBI:30616"/>
    </ligand>
</feature>
<feature type="domain" description="Polyphosphate kinase N-terminal" evidence="10">
    <location>
        <begin position="41"/>
        <end position="145"/>
    </location>
</feature>
<dbReference type="Pfam" id="PF02503">
    <property type="entry name" value="PP_kinase"/>
    <property type="match status" value="1"/>
</dbReference>
<keyword evidence="14" id="KW-1185">Reference proteome</keyword>
<dbReference type="GO" id="GO:0005524">
    <property type="term" value="F:ATP binding"/>
    <property type="evidence" value="ECO:0007669"/>
    <property type="project" value="UniProtKB-KW"/>
</dbReference>
<name>A0A059FB52_9PROT</name>
<accession>A0A059FB52</accession>
<feature type="domain" description="Polyphosphate kinase C-terminal" evidence="11">
    <location>
        <begin position="538"/>
        <end position="704"/>
    </location>
</feature>
<evidence type="ECO:0000256" key="2">
    <source>
        <dbReference type="ARBA" id="ARBA00022679"/>
    </source>
</evidence>
<feature type="binding site" evidence="6">
    <location>
        <position position="79"/>
    </location>
    <ligand>
        <name>ATP</name>
        <dbReference type="ChEBI" id="CHEBI:30616"/>
    </ligand>
</feature>
<keyword evidence="2 6" id="KW-0808">Transferase</keyword>
<evidence type="ECO:0000259" key="9">
    <source>
        <dbReference type="Pfam" id="PF02503"/>
    </source>
</evidence>
<evidence type="ECO:0000256" key="7">
    <source>
        <dbReference type="RuleBase" id="RU003800"/>
    </source>
</evidence>
<dbReference type="Proteomes" id="UP000025061">
    <property type="component" value="Unassembled WGS sequence"/>
</dbReference>
<dbReference type="PATRIC" id="fig|1280951.3.peg.3097"/>
<dbReference type="Gene3D" id="3.30.870.10">
    <property type="entry name" value="Endonuclease Chain A"/>
    <property type="match status" value="2"/>
</dbReference>
<dbReference type="GO" id="GO:0009358">
    <property type="term" value="C:polyphosphate kinase complex"/>
    <property type="evidence" value="ECO:0007669"/>
    <property type="project" value="InterPro"/>
</dbReference>
<dbReference type="GO" id="GO:0008976">
    <property type="term" value="F:polyphosphate kinase activity"/>
    <property type="evidence" value="ECO:0007669"/>
    <property type="project" value="UniProtKB-UniRule"/>
</dbReference>
<keyword evidence="1 6" id="KW-0597">Phosphoprotein</keyword>
<gene>
    <name evidence="6" type="primary">ppk</name>
    <name evidence="13" type="ORF">HHI_15353</name>
</gene>
<comment type="function">
    <text evidence="6 7">Catalyzes the reversible transfer of the terminal phosphate of ATP to form a long-chain polyphosphate (polyP).</text>
</comment>
<dbReference type="CDD" id="cd09168">
    <property type="entry name" value="PLDc_PaPPK1_C2_like"/>
    <property type="match status" value="1"/>
</dbReference>